<organism evidence="1 2">
    <name type="scientific">Coraliomargarita algicola</name>
    <dbReference type="NCBI Taxonomy" id="3092156"/>
    <lineage>
        <taxon>Bacteria</taxon>
        <taxon>Pseudomonadati</taxon>
        <taxon>Verrucomicrobiota</taxon>
        <taxon>Opitutia</taxon>
        <taxon>Puniceicoccales</taxon>
        <taxon>Coraliomargaritaceae</taxon>
        <taxon>Coraliomargarita</taxon>
    </lineage>
</organism>
<proteinExistence type="predicted"/>
<evidence type="ECO:0000313" key="2">
    <source>
        <dbReference type="Proteomes" id="UP001324993"/>
    </source>
</evidence>
<dbReference type="InterPro" id="IPR025591">
    <property type="entry name" value="RloB"/>
</dbReference>
<dbReference type="RefSeq" id="WP_319833898.1">
    <property type="nucleotide sequence ID" value="NZ_CP138858.1"/>
</dbReference>
<dbReference type="Pfam" id="PF13707">
    <property type="entry name" value="RloB"/>
    <property type="match status" value="1"/>
</dbReference>
<dbReference type="EMBL" id="CP138858">
    <property type="protein sequence ID" value="WPJ97046.1"/>
    <property type="molecule type" value="Genomic_DNA"/>
</dbReference>
<protein>
    <submittedName>
        <fullName evidence="1">RloB domain-containing protein</fullName>
    </submittedName>
</protein>
<evidence type="ECO:0000313" key="1">
    <source>
        <dbReference type="EMBL" id="WPJ97046.1"/>
    </source>
</evidence>
<accession>A0ABZ0RLF6</accession>
<reference evidence="1 2" key="1">
    <citation type="submission" date="2023-11" db="EMBL/GenBank/DDBJ databases">
        <title>Coraliomargarita sp. nov., isolated from marine algae.</title>
        <authorList>
            <person name="Lee J.K."/>
            <person name="Baek J.H."/>
            <person name="Kim J.M."/>
            <person name="Choi D.G."/>
            <person name="Jeon C.O."/>
        </authorList>
    </citation>
    <scope>NUCLEOTIDE SEQUENCE [LARGE SCALE GENOMIC DNA]</scope>
    <source>
        <strain evidence="1 2">J2-16</strain>
    </source>
</reference>
<keyword evidence="2" id="KW-1185">Reference proteome</keyword>
<gene>
    <name evidence="1" type="ORF">SH580_04915</name>
</gene>
<dbReference type="Proteomes" id="UP001324993">
    <property type="component" value="Chromosome"/>
</dbReference>
<sequence length="174" mass="19726">MARSNPWKQKPRHTRHTTLIVVEGDTEYAFIQYLKGLCGRNCGTRVTIENAHGGGGDSVLKKAIQLCPPYDVCLCLYDTDRMPTVKGHINKAKRLAIIEIQSVPCIEALLLKILEKHVPEETAQCKRTMQRIVGENKLTTSVTFQQYFPLDLLEQQRSSIQALDQLFQYINPKG</sequence>
<name>A0ABZ0RLF6_9BACT</name>